<evidence type="ECO:0000313" key="1">
    <source>
        <dbReference type="EMBL" id="KKK63938.1"/>
    </source>
</evidence>
<feature type="non-terminal residue" evidence="1">
    <location>
        <position position="22"/>
    </location>
</feature>
<comment type="caution">
    <text evidence="1">The sequence shown here is derived from an EMBL/GenBank/DDBJ whole genome shotgun (WGS) entry which is preliminary data.</text>
</comment>
<dbReference type="EMBL" id="LAZR01061260">
    <property type="protein sequence ID" value="KKK63938.1"/>
    <property type="molecule type" value="Genomic_DNA"/>
</dbReference>
<dbReference type="AlphaFoldDB" id="A0A0F8X536"/>
<organism evidence="1">
    <name type="scientific">marine sediment metagenome</name>
    <dbReference type="NCBI Taxonomy" id="412755"/>
    <lineage>
        <taxon>unclassified sequences</taxon>
        <taxon>metagenomes</taxon>
        <taxon>ecological metagenomes</taxon>
    </lineage>
</organism>
<sequence length="22" mass="2292">MLLIATQLTIAIVAVVAFLAGY</sequence>
<name>A0A0F8X536_9ZZZZ</name>
<proteinExistence type="predicted"/>
<reference evidence="1" key="1">
    <citation type="journal article" date="2015" name="Nature">
        <title>Complex archaea that bridge the gap between prokaryotes and eukaryotes.</title>
        <authorList>
            <person name="Spang A."/>
            <person name="Saw J.H."/>
            <person name="Jorgensen S.L."/>
            <person name="Zaremba-Niedzwiedzka K."/>
            <person name="Martijn J."/>
            <person name="Lind A.E."/>
            <person name="van Eijk R."/>
            <person name="Schleper C."/>
            <person name="Guy L."/>
            <person name="Ettema T.J."/>
        </authorList>
    </citation>
    <scope>NUCLEOTIDE SEQUENCE</scope>
</reference>
<protein>
    <submittedName>
        <fullName evidence="1">Uncharacterized protein</fullName>
    </submittedName>
</protein>
<accession>A0A0F8X536</accession>
<gene>
    <name evidence="1" type="ORF">LCGC14_2989210</name>
</gene>